<dbReference type="AlphaFoldDB" id="A0A545TNJ2"/>
<dbReference type="GO" id="GO:0016020">
    <property type="term" value="C:membrane"/>
    <property type="evidence" value="ECO:0007669"/>
    <property type="project" value="InterPro"/>
</dbReference>
<dbReference type="OrthoDB" id="6381600at2"/>
<reference evidence="2 3" key="1">
    <citation type="submission" date="2019-06" db="EMBL/GenBank/DDBJ databases">
        <title>Whole genome sequence for Cellvibrionaceae sp. R142.</title>
        <authorList>
            <person name="Wang G."/>
        </authorList>
    </citation>
    <scope>NUCLEOTIDE SEQUENCE [LARGE SCALE GENOMIC DNA]</scope>
    <source>
        <strain evidence="2 3">R142</strain>
    </source>
</reference>
<accession>A0A545TNJ2</accession>
<evidence type="ECO:0000313" key="2">
    <source>
        <dbReference type="EMBL" id="TQV78792.1"/>
    </source>
</evidence>
<dbReference type="InterPro" id="IPR006668">
    <property type="entry name" value="Mg_transptr_MgtE_intracell_dom"/>
</dbReference>
<dbReference type="EMBL" id="VHSG01000012">
    <property type="protein sequence ID" value="TQV78792.1"/>
    <property type="molecule type" value="Genomic_DNA"/>
</dbReference>
<dbReference type="InterPro" id="IPR038076">
    <property type="entry name" value="MgtE_N_sf"/>
</dbReference>
<dbReference type="SMART" id="SM00924">
    <property type="entry name" value="MgtE_N"/>
    <property type="match status" value="1"/>
</dbReference>
<protein>
    <submittedName>
        <fullName evidence="2">Magnesium transporter</fullName>
    </submittedName>
</protein>
<dbReference type="InterPro" id="IPR046342">
    <property type="entry name" value="CBS_dom_sf"/>
</dbReference>
<proteinExistence type="predicted"/>
<dbReference type="GO" id="GO:0015095">
    <property type="term" value="F:magnesium ion transmembrane transporter activity"/>
    <property type="evidence" value="ECO:0007669"/>
    <property type="project" value="InterPro"/>
</dbReference>
<dbReference type="InterPro" id="IPR006669">
    <property type="entry name" value="MgtE_transporter"/>
</dbReference>
<dbReference type="PANTHER" id="PTHR43773">
    <property type="entry name" value="MAGNESIUM TRANSPORTER MGTE"/>
    <property type="match status" value="1"/>
</dbReference>
<name>A0A545TNJ2_9GAMM</name>
<dbReference type="Pfam" id="PF03448">
    <property type="entry name" value="MgtE_N"/>
    <property type="match status" value="1"/>
</dbReference>
<sequence length="275" mass="30272">MNTDEIQFAFAFLKTEPEAAARLLELQPGADAATFLARAPAPDAWRALQHMLPPAAAGALEQMKVATAVDMLTRLSHSGASAILRAMDKTAKQQVLERLPVKFKAACSLLLNYSPEEVGAWLETRLLMVSGEGSVAECLIDLKKKDRQIDASRLYVVSRNRQLRGTLSFMSLLQAHPQQALASLLVEDTAAMRSRTGLASALKSPLWQQRDWVPVINRSGELIGELYHHVLRRVLAFERRVSAAAPASLATELYQAYGDSLAQVFDTFTDDEARL</sequence>
<gene>
    <name evidence="2" type="ORF">FKG94_12280</name>
</gene>
<dbReference type="Gene3D" id="3.10.580.10">
    <property type="entry name" value="CBS-domain"/>
    <property type="match status" value="1"/>
</dbReference>
<dbReference type="SUPFAM" id="SSF158791">
    <property type="entry name" value="MgtE N-terminal domain-like"/>
    <property type="match status" value="1"/>
</dbReference>
<dbReference type="Proteomes" id="UP000319732">
    <property type="component" value="Unassembled WGS sequence"/>
</dbReference>
<dbReference type="Gene3D" id="1.25.60.10">
    <property type="entry name" value="MgtE N-terminal domain-like"/>
    <property type="match status" value="1"/>
</dbReference>
<dbReference type="RefSeq" id="WP_142904627.1">
    <property type="nucleotide sequence ID" value="NZ_ML660093.1"/>
</dbReference>
<keyword evidence="3" id="KW-1185">Reference proteome</keyword>
<dbReference type="PANTHER" id="PTHR43773:SF1">
    <property type="entry name" value="MAGNESIUM TRANSPORTER MGTE"/>
    <property type="match status" value="1"/>
</dbReference>
<evidence type="ECO:0000259" key="1">
    <source>
        <dbReference type="SMART" id="SM00924"/>
    </source>
</evidence>
<dbReference type="SUPFAM" id="SSF54631">
    <property type="entry name" value="CBS-domain pair"/>
    <property type="match status" value="1"/>
</dbReference>
<comment type="caution">
    <text evidence="2">The sequence shown here is derived from an EMBL/GenBank/DDBJ whole genome shotgun (WGS) entry which is preliminary data.</text>
</comment>
<evidence type="ECO:0000313" key="3">
    <source>
        <dbReference type="Proteomes" id="UP000319732"/>
    </source>
</evidence>
<feature type="domain" description="Magnesium transporter MgtE intracellular" evidence="1">
    <location>
        <begin position="15"/>
        <end position="118"/>
    </location>
</feature>
<organism evidence="2 3">
    <name type="scientific">Exilibacterium tricleocarpae</name>
    <dbReference type="NCBI Taxonomy" id="2591008"/>
    <lineage>
        <taxon>Bacteria</taxon>
        <taxon>Pseudomonadati</taxon>
        <taxon>Pseudomonadota</taxon>
        <taxon>Gammaproteobacteria</taxon>
        <taxon>Cellvibrionales</taxon>
        <taxon>Cellvibrionaceae</taxon>
        <taxon>Exilibacterium</taxon>
    </lineage>
</organism>